<keyword evidence="1" id="KW-0175">Coiled coil</keyword>
<accession>A0ABQ7FTB6</accession>
<dbReference type="Proteomes" id="UP000815325">
    <property type="component" value="Unassembled WGS sequence"/>
</dbReference>
<evidence type="ECO:0000313" key="4">
    <source>
        <dbReference type="Proteomes" id="UP000815325"/>
    </source>
</evidence>
<protein>
    <submittedName>
        <fullName evidence="3">Uncharacterized protein</fullName>
    </submittedName>
</protein>
<feature type="region of interest" description="Disordered" evidence="2">
    <location>
        <begin position="76"/>
        <end position="100"/>
    </location>
</feature>
<feature type="compositionally biased region" description="Polar residues" evidence="2">
    <location>
        <begin position="79"/>
        <end position="95"/>
    </location>
</feature>
<dbReference type="EMBL" id="MU072713">
    <property type="protein sequence ID" value="KAF5825520.1"/>
    <property type="molecule type" value="Genomic_DNA"/>
</dbReference>
<evidence type="ECO:0000256" key="2">
    <source>
        <dbReference type="SAM" id="MobiDB-lite"/>
    </source>
</evidence>
<evidence type="ECO:0000313" key="3">
    <source>
        <dbReference type="EMBL" id="KAF5825520.1"/>
    </source>
</evidence>
<comment type="caution">
    <text evidence="3">The sequence shown here is derived from an EMBL/GenBank/DDBJ whole genome shotgun (WGS) entry which is preliminary data.</text>
</comment>
<name>A0ABQ7FTB6_DUNSA</name>
<evidence type="ECO:0000256" key="1">
    <source>
        <dbReference type="SAM" id="Coils"/>
    </source>
</evidence>
<organism evidence="3 4">
    <name type="scientific">Dunaliella salina</name>
    <name type="common">Green alga</name>
    <name type="synonym">Protococcus salinus</name>
    <dbReference type="NCBI Taxonomy" id="3046"/>
    <lineage>
        <taxon>Eukaryota</taxon>
        <taxon>Viridiplantae</taxon>
        <taxon>Chlorophyta</taxon>
        <taxon>core chlorophytes</taxon>
        <taxon>Chlorophyceae</taxon>
        <taxon>CS clade</taxon>
        <taxon>Chlamydomonadales</taxon>
        <taxon>Dunaliellaceae</taxon>
        <taxon>Dunaliella</taxon>
    </lineage>
</organism>
<keyword evidence="4" id="KW-1185">Reference proteome</keyword>
<sequence>MEEVEELNTNQGGCAIIENVVGLKKLSEEADLARQKHAEERDQLNVRVETLQRQLAELIEAKVGLEKEKKLLLAGGTADASQCSTPGASQGNCSTPPQPNFKWMSRCEASRSEVSQADVKV</sequence>
<feature type="coiled-coil region" evidence="1">
    <location>
        <begin position="23"/>
        <end position="68"/>
    </location>
</feature>
<gene>
    <name evidence="3" type="ORF">DUNSADRAFT_9042</name>
</gene>
<reference evidence="3" key="1">
    <citation type="submission" date="2017-08" db="EMBL/GenBank/DDBJ databases">
        <authorList>
            <person name="Polle J.E."/>
            <person name="Barry K."/>
            <person name="Cushman J."/>
            <person name="Schmutz J."/>
            <person name="Tran D."/>
            <person name="Hathwaick L.T."/>
            <person name="Yim W.C."/>
            <person name="Jenkins J."/>
            <person name="Mckie-Krisberg Z.M."/>
            <person name="Prochnik S."/>
            <person name="Lindquist E."/>
            <person name="Dockter R.B."/>
            <person name="Adam C."/>
            <person name="Molina H."/>
            <person name="Bunkerborg J."/>
            <person name="Jin E."/>
            <person name="Buchheim M."/>
            <person name="Magnuson J."/>
        </authorList>
    </citation>
    <scope>NUCLEOTIDE SEQUENCE</scope>
    <source>
        <strain evidence="3">CCAP 19/18</strain>
    </source>
</reference>
<proteinExistence type="predicted"/>